<dbReference type="InterPro" id="IPR044822">
    <property type="entry name" value="Myb_DNA-bind_4"/>
</dbReference>
<protein>
    <submittedName>
        <fullName evidence="2">1738_t:CDS:1</fullName>
    </submittedName>
</protein>
<dbReference type="Gene3D" id="1.10.10.60">
    <property type="entry name" value="Homeodomain-like"/>
    <property type="match status" value="1"/>
</dbReference>
<evidence type="ECO:0000313" key="2">
    <source>
        <dbReference type="EMBL" id="CAG8634966.1"/>
    </source>
</evidence>
<comment type="caution">
    <text evidence="2">The sequence shown here is derived from an EMBL/GenBank/DDBJ whole genome shotgun (WGS) entry which is preliminary data.</text>
</comment>
<sequence length="87" mass="9868">MAVNGSNSSQSVHSPAIKWETSATKVLLAFLDTRKEVLDALKKECERANSNGPLWQECSLHLVSQYNLNYTAQQCFTKFKNLSQKYK</sequence>
<accession>A0A9N9GUG9</accession>
<evidence type="ECO:0000259" key="1">
    <source>
        <dbReference type="Pfam" id="PF13837"/>
    </source>
</evidence>
<gene>
    <name evidence="2" type="ORF">ALEPTO_LOCUS9508</name>
</gene>
<proteinExistence type="predicted"/>
<dbReference type="EMBL" id="CAJVPS010007440">
    <property type="protein sequence ID" value="CAG8634966.1"/>
    <property type="molecule type" value="Genomic_DNA"/>
</dbReference>
<reference evidence="2" key="1">
    <citation type="submission" date="2021-06" db="EMBL/GenBank/DDBJ databases">
        <authorList>
            <person name="Kallberg Y."/>
            <person name="Tangrot J."/>
            <person name="Rosling A."/>
        </authorList>
    </citation>
    <scope>NUCLEOTIDE SEQUENCE</scope>
    <source>
        <strain evidence="2">FL130A</strain>
    </source>
</reference>
<dbReference type="Pfam" id="PF13837">
    <property type="entry name" value="Myb_DNA-bind_4"/>
    <property type="match status" value="1"/>
</dbReference>
<evidence type="ECO:0000313" key="3">
    <source>
        <dbReference type="Proteomes" id="UP000789508"/>
    </source>
</evidence>
<dbReference type="Proteomes" id="UP000789508">
    <property type="component" value="Unassembled WGS sequence"/>
</dbReference>
<organism evidence="2 3">
    <name type="scientific">Ambispora leptoticha</name>
    <dbReference type="NCBI Taxonomy" id="144679"/>
    <lineage>
        <taxon>Eukaryota</taxon>
        <taxon>Fungi</taxon>
        <taxon>Fungi incertae sedis</taxon>
        <taxon>Mucoromycota</taxon>
        <taxon>Glomeromycotina</taxon>
        <taxon>Glomeromycetes</taxon>
        <taxon>Archaeosporales</taxon>
        <taxon>Ambisporaceae</taxon>
        <taxon>Ambispora</taxon>
    </lineage>
</organism>
<feature type="domain" description="Myb/SANT-like DNA-binding" evidence="1">
    <location>
        <begin position="18"/>
        <end position="87"/>
    </location>
</feature>
<feature type="non-terminal residue" evidence="2">
    <location>
        <position position="87"/>
    </location>
</feature>
<keyword evidence="3" id="KW-1185">Reference proteome</keyword>
<name>A0A9N9GUG9_9GLOM</name>
<dbReference type="AlphaFoldDB" id="A0A9N9GUG9"/>